<protein>
    <recommendedName>
        <fullName evidence="4">Fibrobacter succinogene major paralogous domain protein</fullName>
    </recommendedName>
</protein>
<dbReference type="PROSITE" id="PS51257">
    <property type="entry name" value="PROKAR_LIPOPROTEIN"/>
    <property type="match status" value="1"/>
</dbReference>
<name>E0NQI2_9BACT</name>
<dbReference type="OrthoDB" id="1081166at2"/>
<dbReference type="HOGENOM" id="CLU_035806_0_0_10"/>
<dbReference type="BioCyc" id="PMAR862515-HMP:GMOO-444-MONOMER"/>
<evidence type="ECO:0000256" key="1">
    <source>
        <dbReference type="SAM" id="SignalP"/>
    </source>
</evidence>
<reference evidence="2" key="1">
    <citation type="submission" date="2010-07" db="EMBL/GenBank/DDBJ databases">
        <authorList>
            <person name="Muzny D."/>
            <person name="Qin X."/>
            <person name="Deng J."/>
            <person name="Jiang H."/>
            <person name="Liu Y."/>
            <person name="Qu J."/>
            <person name="Song X.-Z."/>
            <person name="Zhang L."/>
            <person name="Thornton R."/>
            <person name="Coyle M."/>
            <person name="Francisco L."/>
            <person name="Jackson L."/>
            <person name="Javaid M."/>
            <person name="Korchina V."/>
            <person name="Kovar C."/>
            <person name="Mata R."/>
            <person name="Mathew T."/>
            <person name="Ngo R."/>
            <person name="Nguyen L."/>
            <person name="Nguyen N."/>
            <person name="Okwuonu G."/>
            <person name="Ongeri F."/>
            <person name="Pham C."/>
            <person name="Simmons D."/>
            <person name="Wilczek-Boney K."/>
            <person name="Hale W."/>
            <person name="Jakkamsetti A."/>
            <person name="Pham P."/>
            <person name="Ruth R."/>
            <person name="San Lucas F."/>
            <person name="Warren J."/>
            <person name="Zhang J."/>
            <person name="Zhao Z."/>
            <person name="Zhou C."/>
            <person name="Zhu D."/>
            <person name="Lee S."/>
            <person name="Bess C."/>
            <person name="Blankenburg K."/>
            <person name="Forbes L."/>
            <person name="Fu Q."/>
            <person name="Gubbala S."/>
            <person name="Hirani K."/>
            <person name="Jayaseelan J.C."/>
            <person name="Lara F."/>
            <person name="Munidasa M."/>
            <person name="Palculict T."/>
            <person name="Patil S."/>
            <person name="Pu L.-L."/>
            <person name="Saada N."/>
            <person name="Tang L."/>
            <person name="Weissenberger G."/>
            <person name="Zhu Y."/>
            <person name="Hemphill L."/>
            <person name="Shang Y."/>
            <person name="Youmans B."/>
            <person name="Ayvaz T."/>
            <person name="Ross M."/>
            <person name="Santibanez J."/>
            <person name="Aqrawi P."/>
            <person name="Gross S."/>
            <person name="Joshi V."/>
            <person name="Fowler G."/>
            <person name="Nazareth L."/>
            <person name="Reid J."/>
            <person name="Worley K."/>
            <person name="Petrosino J."/>
            <person name="Highlander S."/>
            <person name="Gibbs R."/>
        </authorList>
    </citation>
    <scope>NUCLEOTIDE SEQUENCE [LARGE SCALE GENOMIC DNA]</scope>
    <source>
        <strain evidence="2">DSM 16973</strain>
    </source>
</reference>
<dbReference type="EMBL" id="AEEI01000019">
    <property type="protein sequence ID" value="EFM02622.1"/>
    <property type="molecule type" value="Genomic_DNA"/>
</dbReference>
<dbReference type="RefSeq" id="WP_006948191.1">
    <property type="nucleotide sequence ID" value="NZ_BAJI01000062.1"/>
</dbReference>
<keyword evidence="1" id="KW-0732">Signal</keyword>
<sequence>MKKLTTFLLLLAGLLATAGCTNDNGVQNNTQEPDTKGMTEFVVVDDHPLSRTAGEYTGTKLKFYWKAQDRLWLNAAPANPAMVRSSRDNISEQLTTLGTTKVATAKFWFQGSYTALTYPIRYTGNGNSPADKVTIHSAQVQQLPADATQIGAIGDCGTAIAQKTGGRYQFTLTHKAAYLTLVPFTTQSLLAGAKITQIKISADKPLAGQFNFDDNGINTAVAPNVPSKSITLKLRGTDNTGFTLPTNTADPATNSATFVLAPGTYGKFYIEYTLRVGSITGTITQTYSDKTFAAGKNKHLSPDLQVTEYPGIGQYYTWDAAGGENYWAGYEAYQPTTHGGYNDNYPKNNTDSRWYNDQAVFPTPASRSCAYCLNANEAWWYIVFNGFWDNSSLWATMGHLYTGGIWLKKQSTIAAEEGKSVAELKTAIRSGTDYTTGGGLGSISNGFPFGKPKNEKLTDYFFLPALGSYKNGRLTNVGTEGFYWSCTLNYNPTNDAAFFLHFYLSSSTSCSVMFESDKNVCAKKDGVRLFSPSNEDEYRPDGM</sequence>
<keyword evidence="3" id="KW-1185">Reference proteome</keyword>
<dbReference type="Proteomes" id="UP000004394">
    <property type="component" value="Unassembled WGS sequence"/>
</dbReference>
<gene>
    <name evidence="2" type="ORF">HMPREF0658_0433</name>
</gene>
<dbReference type="AlphaFoldDB" id="E0NQI2"/>
<proteinExistence type="predicted"/>
<evidence type="ECO:0008006" key="4">
    <source>
        <dbReference type="Google" id="ProtNLM"/>
    </source>
</evidence>
<feature type="signal peptide" evidence="1">
    <location>
        <begin position="1"/>
        <end position="18"/>
    </location>
</feature>
<comment type="caution">
    <text evidence="2">The sequence shown here is derived from an EMBL/GenBank/DDBJ whole genome shotgun (WGS) entry which is preliminary data.</text>
</comment>
<feature type="chain" id="PRO_5003138167" description="Fibrobacter succinogene major paralogous domain protein" evidence="1">
    <location>
        <begin position="19"/>
        <end position="543"/>
    </location>
</feature>
<evidence type="ECO:0000313" key="3">
    <source>
        <dbReference type="Proteomes" id="UP000004394"/>
    </source>
</evidence>
<accession>E0NQI2</accession>
<organism evidence="2 3">
    <name type="scientific">Hoylesella marshii DSM 16973 = JCM 13450</name>
    <dbReference type="NCBI Taxonomy" id="862515"/>
    <lineage>
        <taxon>Bacteria</taxon>
        <taxon>Pseudomonadati</taxon>
        <taxon>Bacteroidota</taxon>
        <taxon>Bacteroidia</taxon>
        <taxon>Bacteroidales</taxon>
        <taxon>Prevotellaceae</taxon>
        <taxon>Hoylesella</taxon>
    </lineage>
</organism>
<evidence type="ECO:0000313" key="2">
    <source>
        <dbReference type="EMBL" id="EFM02622.1"/>
    </source>
</evidence>